<dbReference type="Pfam" id="PF03215">
    <property type="entry name" value="Rad17"/>
    <property type="match status" value="1"/>
</dbReference>
<dbReference type="PANTHER" id="PTHR12172">
    <property type="entry name" value="CELL CYCLE CHECKPOINT PROTEIN RAD17"/>
    <property type="match status" value="1"/>
</dbReference>
<name>A0A9N9AMY4_9GLOM</name>
<accession>A0A9N9AMY4</accession>
<evidence type="ECO:0000313" key="10">
    <source>
        <dbReference type="Proteomes" id="UP000789706"/>
    </source>
</evidence>
<keyword evidence="3" id="KW-0547">Nucleotide-binding</keyword>
<evidence type="ECO:0000256" key="8">
    <source>
        <dbReference type="SAM" id="MobiDB-lite"/>
    </source>
</evidence>
<dbReference type="PANTHER" id="PTHR12172:SF0">
    <property type="entry name" value="CELL CYCLE CHECKPOINT PROTEIN RAD17"/>
    <property type="match status" value="1"/>
</dbReference>
<dbReference type="GO" id="GO:0006281">
    <property type="term" value="P:DNA repair"/>
    <property type="evidence" value="ECO:0007669"/>
    <property type="project" value="InterPro"/>
</dbReference>
<comment type="subcellular location">
    <subcellularLocation>
        <location evidence="1">Nucleus</location>
    </subcellularLocation>
</comment>
<dbReference type="InterPro" id="IPR004582">
    <property type="entry name" value="Checkpoint_prot_Rad17_Rad24"/>
</dbReference>
<dbReference type="OrthoDB" id="10265971at2759"/>
<comment type="similarity">
    <text evidence="2">Belongs to the rad17/RAD24 family.</text>
</comment>
<evidence type="ECO:0000256" key="6">
    <source>
        <dbReference type="ARBA" id="ARBA00023242"/>
    </source>
</evidence>
<dbReference type="GO" id="GO:0003689">
    <property type="term" value="F:DNA clamp loader activity"/>
    <property type="evidence" value="ECO:0007669"/>
    <property type="project" value="TreeGrafter"/>
</dbReference>
<organism evidence="9 10">
    <name type="scientific">Diversispora eburnea</name>
    <dbReference type="NCBI Taxonomy" id="1213867"/>
    <lineage>
        <taxon>Eukaryota</taxon>
        <taxon>Fungi</taxon>
        <taxon>Fungi incertae sedis</taxon>
        <taxon>Mucoromycota</taxon>
        <taxon>Glomeromycotina</taxon>
        <taxon>Glomeromycetes</taxon>
        <taxon>Diversisporales</taxon>
        <taxon>Diversisporaceae</taxon>
        <taxon>Diversispora</taxon>
    </lineage>
</organism>
<evidence type="ECO:0000256" key="5">
    <source>
        <dbReference type="ARBA" id="ARBA00022840"/>
    </source>
</evidence>
<evidence type="ECO:0000256" key="2">
    <source>
        <dbReference type="ARBA" id="ARBA00006168"/>
    </source>
</evidence>
<feature type="region of interest" description="Disordered" evidence="8">
    <location>
        <begin position="622"/>
        <end position="648"/>
    </location>
</feature>
<dbReference type="InterPro" id="IPR027417">
    <property type="entry name" value="P-loop_NTPase"/>
</dbReference>
<proteinExistence type="inferred from homology"/>
<dbReference type="EMBL" id="CAJVPK010000628">
    <property type="protein sequence ID" value="CAG8533830.1"/>
    <property type="molecule type" value="Genomic_DNA"/>
</dbReference>
<evidence type="ECO:0000256" key="7">
    <source>
        <dbReference type="ARBA" id="ARBA00023306"/>
    </source>
</evidence>
<evidence type="ECO:0000256" key="1">
    <source>
        <dbReference type="ARBA" id="ARBA00004123"/>
    </source>
</evidence>
<dbReference type="GO" id="GO:0033314">
    <property type="term" value="P:mitotic DNA replication checkpoint signaling"/>
    <property type="evidence" value="ECO:0007669"/>
    <property type="project" value="TreeGrafter"/>
</dbReference>
<dbReference type="AlphaFoldDB" id="A0A9N9AMY4"/>
<keyword evidence="7" id="KW-0131">Cell cycle</keyword>
<protein>
    <submittedName>
        <fullName evidence="9">4916_t:CDS:1</fullName>
    </submittedName>
</protein>
<dbReference type="SUPFAM" id="SSF52540">
    <property type="entry name" value="P-loop containing nucleoside triphosphate hydrolases"/>
    <property type="match status" value="1"/>
</dbReference>
<gene>
    <name evidence="9" type="ORF">DEBURN_LOCUS6273</name>
</gene>
<dbReference type="Proteomes" id="UP000789706">
    <property type="component" value="Unassembled WGS sequence"/>
</dbReference>
<keyword evidence="4" id="KW-0227">DNA damage</keyword>
<dbReference type="GO" id="GO:0005524">
    <property type="term" value="F:ATP binding"/>
    <property type="evidence" value="ECO:0007669"/>
    <property type="project" value="UniProtKB-KW"/>
</dbReference>
<dbReference type="Gene3D" id="3.40.50.300">
    <property type="entry name" value="P-loop containing nucleotide triphosphate hydrolases"/>
    <property type="match status" value="1"/>
</dbReference>
<evidence type="ECO:0000256" key="3">
    <source>
        <dbReference type="ARBA" id="ARBA00022741"/>
    </source>
</evidence>
<evidence type="ECO:0000256" key="4">
    <source>
        <dbReference type="ARBA" id="ARBA00022763"/>
    </source>
</evidence>
<keyword evidence="6" id="KW-0539">Nucleus</keyword>
<keyword evidence="10" id="KW-1185">Reference proteome</keyword>
<keyword evidence="5" id="KW-0067">ATP-binding</keyword>
<comment type="caution">
    <text evidence="9">The sequence shown here is derived from an EMBL/GenBank/DDBJ whole genome shotgun (WGS) entry which is preliminary data.</text>
</comment>
<dbReference type="GO" id="GO:0003682">
    <property type="term" value="F:chromatin binding"/>
    <property type="evidence" value="ECO:0007669"/>
    <property type="project" value="TreeGrafter"/>
</dbReference>
<evidence type="ECO:0000313" key="9">
    <source>
        <dbReference type="EMBL" id="CAG8533830.1"/>
    </source>
</evidence>
<sequence length="680" mass="79198">MNKDKFTPNKTSIFPGNNELTKRHFDRIETHGSPKKIKTPTKNELINNNIIPISSSSLSNTSNPFLVNEEYPISIFNKELSNQKSFLEDSPASKLSENLKWLSLQKQNSNIFNISNIEVSEITRRKDDNTNIQNSSSNIDFSNINQMVSNININQTPWIERFSPLNNQELALDQVKIKEIRNWLDRTLADTNYNNQGLKNHKLLIIHGPSGSVKTTAIKVIAKEQQVGVSEFGIESTVSYINDQYLSIMDQLQSFITWHSNNLSEETRKANFDEQIVLIDVNTCLVSPDSKDKFNSLIEKWLKKRTNYWPLVLTYTDEFLIIDYEKNPGYSVKKNVFYGSIISNNILGSNFCTKIEFSSIKPSVIEKVLNKYIRKIYQDKISDFVGRRFIKRIKSECRGNIVTAIMKLERAMKLLDEHSSFRKMVEDRVLHQKKIEWNIYEGELNKKVLEILSLCDGISRIDRFNTINKFLSNPRNEDPQKYYVSKEIMIDPRDLKVRPPLKYNPDEIIEDMAMTPDDLLYVLHNNVPRIYEDIYEMSYAAEILSLTARGTLAAHTHTRSQTGNYDYFGSYKCESKMRENYRMIDYERQKDPNHSRLSNSLYGLEIYPYLQLMKKKRKNAITVQNTNNNTSEREQKPRTSVRNKKIQVESRKEFTKSINGPVNRSITKLSTSEIFQLYEN</sequence>
<dbReference type="GO" id="GO:0005634">
    <property type="term" value="C:nucleus"/>
    <property type="evidence" value="ECO:0007669"/>
    <property type="project" value="UniProtKB-SubCell"/>
</dbReference>
<reference evidence="9" key="1">
    <citation type="submission" date="2021-06" db="EMBL/GenBank/DDBJ databases">
        <authorList>
            <person name="Kallberg Y."/>
            <person name="Tangrot J."/>
            <person name="Rosling A."/>
        </authorList>
    </citation>
    <scope>NUCLEOTIDE SEQUENCE</scope>
    <source>
        <strain evidence="9">AZ414A</strain>
    </source>
</reference>
<dbReference type="GO" id="GO:0000077">
    <property type="term" value="P:DNA damage checkpoint signaling"/>
    <property type="evidence" value="ECO:0007669"/>
    <property type="project" value="TreeGrafter"/>
</dbReference>